<dbReference type="CDD" id="cd22268">
    <property type="entry name" value="DPBB_RlpA-like"/>
    <property type="match status" value="1"/>
</dbReference>
<dbReference type="HAMAP" id="MF_02071">
    <property type="entry name" value="RlpA"/>
    <property type="match status" value="1"/>
</dbReference>
<protein>
    <recommendedName>
        <fullName evidence="4">Endolytic peptidoglycan transglycosylase RlpA</fullName>
        <ecNumber evidence="4">4.2.2.-</ecNumber>
    </recommendedName>
</protein>
<evidence type="ECO:0000256" key="4">
    <source>
        <dbReference type="HAMAP-Rule" id="MF_02071"/>
    </source>
</evidence>
<evidence type="ECO:0000256" key="1">
    <source>
        <dbReference type="ARBA" id="ARBA00022729"/>
    </source>
</evidence>
<comment type="subcellular location">
    <subcellularLocation>
        <location evidence="4">Cell membrane</location>
        <topology evidence="4">Lipid-anchor</topology>
    </subcellularLocation>
</comment>
<comment type="function">
    <text evidence="4">Lytic transglycosylase with a strong preference for naked glycan strands that lack stem peptides.</text>
</comment>
<dbReference type="GO" id="GO:0000270">
    <property type="term" value="P:peptidoglycan metabolic process"/>
    <property type="evidence" value="ECO:0007669"/>
    <property type="project" value="UniProtKB-UniRule"/>
</dbReference>
<feature type="domain" description="SPOR" evidence="6">
    <location>
        <begin position="188"/>
        <end position="264"/>
    </location>
</feature>
<dbReference type="EMBL" id="RJUL01000005">
    <property type="protein sequence ID" value="ROQ25967.1"/>
    <property type="molecule type" value="Genomic_DNA"/>
</dbReference>
<dbReference type="PANTHER" id="PTHR34183:SF1">
    <property type="entry name" value="ENDOLYTIC PEPTIDOGLYCAN TRANSGLYCOSYLASE RLPA"/>
    <property type="match status" value="1"/>
</dbReference>
<keyword evidence="4 7" id="KW-0449">Lipoprotein</keyword>
<evidence type="ECO:0000256" key="3">
    <source>
        <dbReference type="ARBA" id="ARBA00023316"/>
    </source>
</evidence>
<dbReference type="InterPro" id="IPR012997">
    <property type="entry name" value="RplA"/>
</dbReference>
<dbReference type="Gene3D" id="3.30.70.1070">
    <property type="entry name" value="Sporulation related repeat"/>
    <property type="match status" value="1"/>
</dbReference>
<evidence type="ECO:0000256" key="2">
    <source>
        <dbReference type="ARBA" id="ARBA00023239"/>
    </source>
</evidence>
<dbReference type="InterPro" id="IPR034718">
    <property type="entry name" value="RlpA"/>
</dbReference>
<evidence type="ECO:0000313" key="7">
    <source>
        <dbReference type="EMBL" id="ROQ25967.1"/>
    </source>
</evidence>
<dbReference type="InterPro" id="IPR009009">
    <property type="entry name" value="RlpA-like_DPBB"/>
</dbReference>
<dbReference type="NCBIfam" id="TIGR00413">
    <property type="entry name" value="rlpA"/>
    <property type="match status" value="1"/>
</dbReference>
<accession>A0A3N1PG28</accession>
<evidence type="ECO:0000313" key="8">
    <source>
        <dbReference type="Proteomes" id="UP000268033"/>
    </source>
</evidence>
<organism evidence="7 8">
    <name type="scientific">Gallaecimonas pentaromativorans</name>
    <dbReference type="NCBI Taxonomy" id="584787"/>
    <lineage>
        <taxon>Bacteria</taxon>
        <taxon>Pseudomonadati</taxon>
        <taxon>Pseudomonadota</taxon>
        <taxon>Gammaproteobacteria</taxon>
        <taxon>Enterobacterales</taxon>
        <taxon>Gallaecimonadaceae</taxon>
        <taxon>Gallaecimonas</taxon>
    </lineage>
</organism>
<dbReference type="AlphaFoldDB" id="A0A3N1PG28"/>
<dbReference type="SUPFAM" id="SSF50685">
    <property type="entry name" value="Barwin-like endoglucanases"/>
    <property type="match status" value="1"/>
</dbReference>
<dbReference type="RefSeq" id="WP_123421660.1">
    <property type="nucleotide sequence ID" value="NZ_RJUL01000005.1"/>
</dbReference>
<dbReference type="PROSITE" id="PS51257">
    <property type="entry name" value="PROKAR_LIPOPROTEIN"/>
    <property type="match status" value="1"/>
</dbReference>
<dbReference type="PANTHER" id="PTHR34183">
    <property type="entry name" value="ENDOLYTIC PEPTIDOGLYCAN TRANSGLYCOSYLASE RLPA"/>
    <property type="match status" value="1"/>
</dbReference>
<dbReference type="InterPro" id="IPR007730">
    <property type="entry name" value="SPOR-like_dom"/>
</dbReference>
<keyword evidence="4" id="KW-0564">Palmitate</keyword>
<keyword evidence="4" id="KW-1003">Cell membrane</keyword>
<dbReference type="Pfam" id="PF05036">
    <property type="entry name" value="SPOR"/>
    <property type="match status" value="1"/>
</dbReference>
<dbReference type="InterPro" id="IPR036680">
    <property type="entry name" value="SPOR-like_sf"/>
</dbReference>
<dbReference type="FunFam" id="2.40.40.10:FF:000003">
    <property type="entry name" value="Endolytic peptidoglycan transglycosylase RlpA"/>
    <property type="match status" value="1"/>
</dbReference>
<dbReference type="GO" id="GO:0009279">
    <property type="term" value="C:cell outer membrane"/>
    <property type="evidence" value="ECO:0007669"/>
    <property type="project" value="TreeGrafter"/>
</dbReference>
<dbReference type="GO" id="GO:0008932">
    <property type="term" value="F:lytic endotransglycosylase activity"/>
    <property type="evidence" value="ECO:0007669"/>
    <property type="project" value="UniProtKB-UniRule"/>
</dbReference>
<dbReference type="STRING" id="584787.GCA_001247655_01577"/>
<dbReference type="Proteomes" id="UP000268033">
    <property type="component" value="Unassembled WGS sequence"/>
</dbReference>
<evidence type="ECO:0000256" key="5">
    <source>
        <dbReference type="RuleBase" id="RU003495"/>
    </source>
</evidence>
<evidence type="ECO:0000259" key="6">
    <source>
        <dbReference type="PROSITE" id="PS51724"/>
    </source>
</evidence>
<keyword evidence="4" id="KW-0472">Membrane</keyword>
<keyword evidence="3 4" id="KW-0961">Cell wall biogenesis/degradation</keyword>
<keyword evidence="1" id="KW-0732">Signal</keyword>
<comment type="similarity">
    <text evidence="4 5">Belongs to the RlpA family.</text>
</comment>
<sequence>MANKAWCYGALLLLGACSSTPDSGTGKSGRYSQQNDAYPVDVPKLDHVSDAKVTNEPYSRQGNRDYELRGQFYKVIKTPQGFTQEGYASWYGTKFHGYHTSNGEVYDMYAMSGAHKTLPLPSFVRVTNLDNGKQVVVRVNDRGPFHQGRIIDLSYAAAYKLDMLKKGTARVRLEVITAPQKETVLAPLKATHPIFIQVVASSDQDRAVDAGKRYAALMGCGYQVVRDQGLYKVQLGPVSDELKAEALIEKLKGQGIARPFKVYAEPQGTDGVNIP</sequence>
<dbReference type="EC" id="4.2.2.-" evidence="4"/>
<dbReference type="PROSITE" id="PS51724">
    <property type="entry name" value="SPOR"/>
    <property type="match status" value="1"/>
</dbReference>
<name>A0A3N1PG28_9GAMM</name>
<dbReference type="Gene3D" id="2.40.40.10">
    <property type="entry name" value="RlpA-like domain"/>
    <property type="match status" value="1"/>
</dbReference>
<dbReference type="GO" id="GO:0042834">
    <property type="term" value="F:peptidoglycan binding"/>
    <property type="evidence" value="ECO:0007669"/>
    <property type="project" value="InterPro"/>
</dbReference>
<reference evidence="7 8" key="1">
    <citation type="submission" date="2018-11" db="EMBL/GenBank/DDBJ databases">
        <title>Genomic Encyclopedia of Type Strains, Phase IV (KMG-IV): sequencing the most valuable type-strain genomes for metagenomic binning, comparative biology and taxonomic classification.</title>
        <authorList>
            <person name="Goeker M."/>
        </authorList>
    </citation>
    <scope>NUCLEOTIDE SEQUENCE [LARGE SCALE GENOMIC DNA]</scope>
    <source>
        <strain evidence="7 8">DSM 21945</strain>
    </source>
</reference>
<proteinExistence type="inferred from homology"/>
<dbReference type="GO" id="GO:0005886">
    <property type="term" value="C:plasma membrane"/>
    <property type="evidence" value="ECO:0007669"/>
    <property type="project" value="UniProtKB-SubCell"/>
</dbReference>
<dbReference type="Pfam" id="PF03330">
    <property type="entry name" value="DPBB_1"/>
    <property type="match status" value="1"/>
</dbReference>
<gene>
    <name evidence="4" type="primary">rlpA</name>
    <name evidence="7" type="ORF">EDC28_105281</name>
</gene>
<dbReference type="GO" id="GO:0071555">
    <property type="term" value="P:cell wall organization"/>
    <property type="evidence" value="ECO:0007669"/>
    <property type="project" value="UniProtKB-KW"/>
</dbReference>
<dbReference type="InterPro" id="IPR036908">
    <property type="entry name" value="RlpA-like_sf"/>
</dbReference>
<dbReference type="SUPFAM" id="SSF110997">
    <property type="entry name" value="Sporulation related repeat"/>
    <property type="match status" value="1"/>
</dbReference>
<keyword evidence="2 4" id="KW-0456">Lyase</keyword>
<comment type="caution">
    <text evidence="7">The sequence shown here is derived from an EMBL/GenBank/DDBJ whole genome shotgun (WGS) entry which is preliminary data.</text>
</comment>
<keyword evidence="8" id="KW-1185">Reference proteome</keyword>